<sequence>MSKTIVIHDEVHKVVPMDDADFFEQAWGDGYLASDIAEKLTCIEVEALAGMLRALGEDKSAETWINYHAEGDDCGDSHCLCDECNERTEA</sequence>
<dbReference type="EMBL" id="MK937605">
    <property type="protein sequence ID" value="QDH93031.1"/>
    <property type="molecule type" value="Genomic_DNA"/>
</dbReference>
<proteinExistence type="predicted"/>
<evidence type="ECO:0000313" key="1">
    <source>
        <dbReference type="EMBL" id="QDH93031.1"/>
    </source>
</evidence>
<organism evidence="1 2">
    <name type="scientific">Mycobacterium phage Stephig9</name>
    <dbReference type="NCBI Taxonomy" id="2591224"/>
    <lineage>
        <taxon>Viruses</taxon>
        <taxon>Duplodnaviria</taxon>
        <taxon>Heunggongvirae</taxon>
        <taxon>Uroviricota</taxon>
        <taxon>Caudoviricetes</taxon>
        <taxon>Fromanvirus</taxon>
        <taxon>Fromanvirus astro</taxon>
    </lineage>
</organism>
<accession>A0A514DHD5</accession>
<reference evidence="1 2" key="1">
    <citation type="submission" date="2019-05" db="EMBL/GenBank/DDBJ databases">
        <authorList>
            <person name="Chung H.-M."/>
            <person name="Dalia R."/>
            <person name="Diaz J."/>
            <person name="Khakhina S."/>
            <person name="Lee-Soety J.Y."/>
            <person name="Lindberg H.M."/>
            <person name="Pape-Zambito D.A."/>
            <person name="Sunnen C.N."/>
            <person name="Garlena R.A."/>
            <person name="Russell D.A."/>
            <person name="Pope W.H."/>
            <person name="Jacobs-Sera D."/>
            <person name="Hatfull G.F."/>
        </authorList>
    </citation>
    <scope>NUCLEOTIDE SEQUENCE [LARGE SCALE GENOMIC DNA]</scope>
</reference>
<gene>
    <name evidence="1" type="primary">85</name>
    <name evidence="1" type="ORF">SEA_STEPHIG9_85</name>
</gene>
<evidence type="ECO:0000313" key="2">
    <source>
        <dbReference type="Proteomes" id="UP000317263"/>
    </source>
</evidence>
<dbReference type="Proteomes" id="UP000317263">
    <property type="component" value="Segment"/>
</dbReference>
<protein>
    <submittedName>
        <fullName evidence="1">Uncharacterized protein</fullName>
    </submittedName>
</protein>
<name>A0A514DHD5_9CAUD</name>